<dbReference type="RefSeq" id="WP_310224278.1">
    <property type="nucleotide sequence ID" value="NZ_JAVDSB010000001.1"/>
</dbReference>
<dbReference type="CDD" id="cd14251">
    <property type="entry name" value="PL-6"/>
    <property type="match status" value="1"/>
</dbReference>
<keyword evidence="2" id="KW-0732">Signal</keyword>
<name>A0ABU1NR44_9BACL</name>
<evidence type="ECO:0000313" key="4">
    <source>
        <dbReference type="EMBL" id="MDR6549957.1"/>
    </source>
</evidence>
<sequence>MKIDKSKKIIPLALSCMLSFSLLPLATPAFAETLLSDNFEAYSSFPSGGWTNASGNGTWSIATDGSKVATQTSSTSNTYIMTNGTSSWTNYTYSAKVKVGSTSVRNGIVARYTNSNNYYFLILYNGNLLLNKKVSGSTSTIQQVPFTANTSTFYNLQLEVNGTSVKGYVNGTLLVQGTDSSLTNGVPGFYANGVAEYDDVSVTDSAASDTQAPSVPTGLAATAASSSQINLSWTASTDNVGVTGYDIYRAGSLVGSTATTTYSDSGLSPSTSYSYTIRAKDAAGNTSAASSTASATTQAGSSDTLAPSVPTGLAATAVSSSQINLSWTASTDNVGVTGYDIYRAGSLVGSTSKTMYSDSGLSPSTSYSYTIRAKDAAGNTSAASSTASATTQAGGGGTVVNVSTSAQLTSAISSATAGTTIVLANGTYTNGGNFSISGKNGTASNPITIKAANTGQAIISGSAYFIVSNSSYVTIEGLKFTNTGNTAVKLDQSNNVRVTRNTFAITENGNSLKWVYIGGANSHHNRIDHNEFGPKHDLGNFITVDGSSTQISQYDTIEYNYFHDIGPRATNEMEAIRLGVSTLSMSNAYATIQYNLFENCDGDPEYISVKSGNNTVRYNTFRNSQGVLSSRHGHAQSFYGNFFLGDGVKSGIGGIRLYANDHKVFNNYFENLTGSGYSDAINVDGGDFDGGTNGNSYTSSDLSKHWRVYRAQIVNNTIVNSTTGIVIGGNYSQAPVDSIIANNIVKNTTGTLFNQVKTSNTTFQGNIGFGSTLSNVARTSAEINNVNPLLTTSGGLQKLSSSSPAINASAGSYTFVTTDMDGQSRSGTNDVGADEYATSSVVQVPLTTAQVGPLAP</sequence>
<dbReference type="EMBL" id="JAVDSB010000001">
    <property type="protein sequence ID" value="MDR6549957.1"/>
    <property type="molecule type" value="Genomic_DNA"/>
</dbReference>
<dbReference type="CDD" id="cd00063">
    <property type="entry name" value="FN3"/>
    <property type="match status" value="2"/>
</dbReference>
<dbReference type="InterPro" id="IPR050964">
    <property type="entry name" value="Striated_Muscle_Regulatory"/>
</dbReference>
<dbReference type="SUPFAM" id="SSF49265">
    <property type="entry name" value="Fibronectin type III"/>
    <property type="match status" value="1"/>
</dbReference>
<dbReference type="Pfam" id="PF14592">
    <property type="entry name" value="Chondroitinas_B"/>
    <property type="match status" value="1"/>
</dbReference>
<dbReference type="InterPro" id="IPR013320">
    <property type="entry name" value="ConA-like_dom_sf"/>
</dbReference>
<dbReference type="SMART" id="SM00710">
    <property type="entry name" value="PbH1"/>
    <property type="match status" value="4"/>
</dbReference>
<comment type="caution">
    <text evidence="4">The sequence shown here is derived from an EMBL/GenBank/DDBJ whole genome shotgun (WGS) entry which is preliminary data.</text>
</comment>
<accession>A0ABU1NR44</accession>
<dbReference type="SUPFAM" id="SSF51126">
    <property type="entry name" value="Pectin lyase-like"/>
    <property type="match status" value="1"/>
</dbReference>
<dbReference type="PROSITE" id="PS50853">
    <property type="entry name" value="FN3"/>
    <property type="match status" value="2"/>
</dbReference>
<dbReference type="Gene3D" id="2.60.40.10">
    <property type="entry name" value="Immunoglobulins"/>
    <property type="match status" value="2"/>
</dbReference>
<reference evidence="4 5" key="1">
    <citation type="submission" date="2023-07" db="EMBL/GenBank/DDBJ databases">
        <title>Sorghum-associated microbial communities from plants grown in Nebraska, USA.</title>
        <authorList>
            <person name="Schachtman D."/>
        </authorList>
    </citation>
    <scope>NUCLEOTIDE SEQUENCE [LARGE SCALE GENOMIC DNA]</scope>
    <source>
        <strain evidence="4 5">CC258</strain>
    </source>
</reference>
<dbReference type="InterPro" id="IPR039513">
    <property type="entry name" value="PL-6"/>
</dbReference>
<protein>
    <submittedName>
        <fullName evidence="4">Chitodextrinase</fullName>
    </submittedName>
</protein>
<dbReference type="PANTHER" id="PTHR13817:SF170">
    <property type="entry name" value="PROTEIN-TYROSINE-PHOSPHATASE"/>
    <property type="match status" value="1"/>
</dbReference>
<dbReference type="InterPro" id="IPR011050">
    <property type="entry name" value="Pectin_lyase_fold/virulence"/>
</dbReference>
<keyword evidence="1" id="KW-0677">Repeat</keyword>
<dbReference type="Gene3D" id="2.60.120.560">
    <property type="entry name" value="Exo-inulinase, domain 1"/>
    <property type="match status" value="1"/>
</dbReference>
<feature type="signal peptide" evidence="2">
    <location>
        <begin position="1"/>
        <end position="31"/>
    </location>
</feature>
<dbReference type="Proteomes" id="UP001267290">
    <property type="component" value="Unassembled WGS sequence"/>
</dbReference>
<keyword evidence="5" id="KW-1185">Reference proteome</keyword>
<evidence type="ECO:0000259" key="3">
    <source>
        <dbReference type="PROSITE" id="PS50853"/>
    </source>
</evidence>
<dbReference type="InterPro" id="IPR059226">
    <property type="entry name" value="Choice_anch_Q_dom"/>
</dbReference>
<proteinExistence type="predicted"/>
<dbReference type="SMART" id="SM00060">
    <property type="entry name" value="FN3"/>
    <property type="match status" value="2"/>
</dbReference>
<dbReference type="InterPro" id="IPR013783">
    <property type="entry name" value="Ig-like_fold"/>
</dbReference>
<feature type="domain" description="Fibronectin type-III" evidence="3">
    <location>
        <begin position="215"/>
        <end position="300"/>
    </location>
</feature>
<gene>
    <name evidence="4" type="ORF">J2736_001140</name>
</gene>
<dbReference type="NCBIfam" id="NF041518">
    <property type="entry name" value="choice_anch_Q"/>
    <property type="match status" value="1"/>
</dbReference>
<evidence type="ECO:0000313" key="5">
    <source>
        <dbReference type="Proteomes" id="UP001267290"/>
    </source>
</evidence>
<dbReference type="InterPro" id="IPR036116">
    <property type="entry name" value="FN3_sf"/>
</dbReference>
<dbReference type="InterPro" id="IPR012334">
    <property type="entry name" value="Pectin_lyas_fold"/>
</dbReference>
<dbReference type="SUPFAM" id="SSF49899">
    <property type="entry name" value="Concanavalin A-like lectins/glucanases"/>
    <property type="match status" value="1"/>
</dbReference>
<dbReference type="InterPro" id="IPR006626">
    <property type="entry name" value="PbH1"/>
</dbReference>
<dbReference type="InterPro" id="IPR003961">
    <property type="entry name" value="FN3_dom"/>
</dbReference>
<dbReference type="Pfam" id="PF00041">
    <property type="entry name" value="fn3"/>
    <property type="match status" value="2"/>
</dbReference>
<evidence type="ECO:0000256" key="2">
    <source>
        <dbReference type="SAM" id="SignalP"/>
    </source>
</evidence>
<feature type="domain" description="Fibronectin type-III" evidence="3">
    <location>
        <begin position="309"/>
        <end position="394"/>
    </location>
</feature>
<feature type="chain" id="PRO_5045095662" evidence="2">
    <location>
        <begin position="32"/>
        <end position="856"/>
    </location>
</feature>
<dbReference type="Gene3D" id="2.160.20.10">
    <property type="entry name" value="Single-stranded right-handed beta-helix, Pectin lyase-like"/>
    <property type="match status" value="1"/>
</dbReference>
<organism evidence="4 5">
    <name type="scientific">Paenibacillus qinlingensis</name>
    <dbReference type="NCBI Taxonomy" id="1837343"/>
    <lineage>
        <taxon>Bacteria</taxon>
        <taxon>Bacillati</taxon>
        <taxon>Bacillota</taxon>
        <taxon>Bacilli</taxon>
        <taxon>Bacillales</taxon>
        <taxon>Paenibacillaceae</taxon>
        <taxon>Paenibacillus</taxon>
    </lineage>
</organism>
<evidence type="ECO:0000256" key="1">
    <source>
        <dbReference type="ARBA" id="ARBA00022737"/>
    </source>
</evidence>
<dbReference type="PANTHER" id="PTHR13817">
    <property type="entry name" value="TITIN"/>
    <property type="match status" value="1"/>
</dbReference>